<proteinExistence type="inferred from homology"/>
<evidence type="ECO:0000259" key="3">
    <source>
        <dbReference type="Pfam" id="PF17782"/>
    </source>
</evidence>
<keyword evidence="5" id="KW-1185">Reference proteome</keyword>
<dbReference type="GO" id="GO:0009294">
    <property type="term" value="P:DNA-mediated transformation"/>
    <property type="evidence" value="ECO:0007669"/>
    <property type="project" value="InterPro"/>
</dbReference>
<dbReference type="InterPro" id="IPR041614">
    <property type="entry name" value="DprA_WH"/>
</dbReference>
<evidence type="ECO:0000313" key="4">
    <source>
        <dbReference type="EMBL" id="TGY62091.1"/>
    </source>
</evidence>
<dbReference type="Pfam" id="PF02481">
    <property type="entry name" value="DNA_processg_A"/>
    <property type="match status" value="1"/>
</dbReference>
<comment type="similarity">
    <text evidence="1">Belongs to the DprA/Smf family.</text>
</comment>
<name>A0A4S2F4E1_9ACTN</name>
<dbReference type="EMBL" id="SRYE01000003">
    <property type="protein sequence ID" value="TGY62091.1"/>
    <property type="molecule type" value="Genomic_DNA"/>
</dbReference>
<evidence type="ECO:0000259" key="2">
    <source>
        <dbReference type="Pfam" id="PF02481"/>
    </source>
</evidence>
<evidence type="ECO:0000313" key="5">
    <source>
        <dbReference type="Proteomes" id="UP000310263"/>
    </source>
</evidence>
<accession>A0A4S2F4E1</accession>
<reference evidence="4 5" key="1">
    <citation type="submission" date="2019-04" db="EMBL/GenBank/DDBJ databases">
        <title>Microbes associate with the intestines of laboratory mice.</title>
        <authorList>
            <person name="Navarre W."/>
            <person name="Wong E."/>
            <person name="Huang K."/>
            <person name="Tropini C."/>
            <person name="Ng K."/>
            <person name="Yu B."/>
        </authorList>
    </citation>
    <scope>NUCLEOTIDE SEQUENCE [LARGE SCALE GENOMIC DNA]</scope>
    <source>
        <strain evidence="4 5">NM07_P-09</strain>
    </source>
</reference>
<dbReference type="Gene3D" id="3.40.50.450">
    <property type="match status" value="1"/>
</dbReference>
<dbReference type="PANTHER" id="PTHR43022:SF1">
    <property type="entry name" value="PROTEIN SMF"/>
    <property type="match status" value="1"/>
</dbReference>
<feature type="domain" description="Smf/DprA SLOG" evidence="2">
    <location>
        <begin position="8"/>
        <end position="211"/>
    </location>
</feature>
<dbReference type="SUPFAM" id="SSF102405">
    <property type="entry name" value="MCP/YpsA-like"/>
    <property type="match status" value="1"/>
</dbReference>
<organism evidence="4 5">
    <name type="scientific">Muricaecibacterium torontonense</name>
    <dbReference type="NCBI Taxonomy" id="3032871"/>
    <lineage>
        <taxon>Bacteria</taxon>
        <taxon>Bacillati</taxon>
        <taxon>Actinomycetota</taxon>
        <taxon>Coriobacteriia</taxon>
        <taxon>Coriobacteriales</taxon>
        <taxon>Atopobiaceae</taxon>
        <taxon>Muricaecibacterium</taxon>
    </lineage>
</organism>
<gene>
    <name evidence="4" type="ORF">E5334_05295</name>
</gene>
<dbReference type="AlphaFoldDB" id="A0A4S2F4E1"/>
<protein>
    <submittedName>
        <fullName evidence="4">DNA-processing protein DprA</fullName>
    </submittedName>
</protein>
<dbReference type="OrthoDB" id="9785707at2"/>
<dbReference type="InterPro" id="IPR036388">
    <property type="entry name" value="WH-like_DNA-bd_sf"/>
</dbReference>
<dbReference type="Proteomes" id="UP000310263">
    <property type="component" value="Unassembled WGS sequence"/>
</dbReference>
<dbReference type="Pfam" id="PF17782">
    <property type="entry name" value="WHD_DprA"/>
    <property type="match status" value="1"/>
</dbReference>
<comment type="caution">
    <text evidence="4">The sequence shown here is derived from an EMBL/GenBank/DDBJ whole genome shotgun (WGS) entry which is preliminary data.</text>
</comment>
<dbReference type="RefSeq" id="WP_136012574.1">
    <property type="nucleotide sequence ID" value="NZ_SRYE01000003.1"/>
</dbReference>
<feature type="domain" description="DprA winged helix" evidence="3">
    <location>
        <begin position="230"/>
        <end position="280"/>
    </location>
</feature>
<evidence type="ECO:0000256" key="1">
    <source>
        <dbReference type="ARBA" id="ARBA00006525"/>
    </source>
</evidence>
<dbReference type="PANTHER" id="PTHR43022">
    <property type="entry name" value="PROTEIN SMF"/>
    <property type="match status" value="1"/>
</dbReference>
<dbReference type="InterPro" id="IPR057666">
    <property type="entry name" value="DrpA_SLOG"/>
</dbReference>
<sequence>MAVQRFELTPDDPRWPEMVIEGSEITKIYGLGDPAILNSPCVSIIGARRGTPYGIAVASMAGRLAAESGITVVSGGAMGADAAAARACLDAKGKTIVCAGTGADRTYPATSKDVFERAMEGGGAVISLSPWGSGPAKWAFPRRNRLIAALSPLLVVAEAGKPSGTFSTADAATAFGKSICAAPGSIFSPYSKGTNYLIANGAEIIQDEEDLEQIFSTCYGKLRHPIFQEMPDRGRILSALVAQPMRPDDLAASLGERVLAIMSSLGDYELAGYVTRLPDGCYAPTEKTLKTAKIA</sequence>
<dbReference type="InterPro" id="IPR003488">
    <property type="entry name" value="DprA"/>
</dbReference>
<dbReference type="Gene3D" id="1.10.10.10">
    <property type="entry name" value="Winged helix-like DNA-binding domain superfamily/Winged helix DNA-binding domain"/>
    <property type="match status" value="1"/>
</dbReference>